<dbReference type="EMBL" id="BGZK01000739">
    <property type="protein sequence ID" value="GBP58597.1"/>
    <property type="molecule type" value="Genomic_DNA"/>
</dbReference>
<feature type="region of interest" description="Disordered" evidence="1">
    <location>
        <begin position="123"/>
        <end position="168"/>
    </location>
</feature>
<protein>
    <submittedName>
        <fullName evidence="2">Uncharacterized protein</fullName>
    </submittedName>
</protein>
<evidence type="ECO:0000256" key="1">
    <source>
        <dbReference type="SAM" id="MobiDB-lite"/>
    </source>
</evidence>
<accession>A0A4C1X8N6</accession>
<evidence type="ECO:0000313" key="3">
    <source>
        <dbReference type="Proteomes" id="UP000299102"/>
    </source>
</evidence>
<reference evidence="2 3" key="1">
    <citation type="journal article" date="2019" name="Commun. Biol.">
        <title>The bagworm genome reveals a unique fibroin gene that provides high tensile strength.</title>
        <authorList>
            <person name="Kono N."/>
            <person name="Nakamura H."/>
            <person name="Ohtoshi R."/>
            <person name="Tomita M."/>
            <person name="Numata K."/>
            <person name="Arakawa K."/>
        </authorList>
    </citation>
    <scope>NUCLEOTIDE SEQUENCE [LARGE SCALE GENOMIC DNA]</scope>
</reference>
<sequence>MDTSRGGHRQPWPGRALTIFVHGQIGKTRHRRRTHDRPTRTHIRSGLVNSGALHRLFTKSSKVKPRKEQHIWFNGGSLKAVVVELSLGAYARLWASNAVDDKNNNLKRRPYIGCAITSRKPLNTKMSAGIPTRLTGSKSLGLQGPPRQRRRASRADGVKRASYASERK</sequence>
<organism evidence="2 3">
    <name type="scientific">Eumeta variegata</name>
    <name type="common">Bagworm moth</name>
    <name type="synonym">Eumeta japonica</name>
    <dbReference type="NCBI Taxonomy" id="151549"/>
    <lineage>
        <taxon>Eukaryota</taxon>
        <taxon>Metazoa</taxon>
        <taxon>Ecdysozoa</taxon>
        <taxon>Arthropoda</taxon>
        <taxon>Hexapoda</taxon>
        <taxon>Insecta</taxon>
        <taxon>Pterygota</taxon>
        <taxon>Neoptera</taxon>
        <taxon>Endopterygota</taxon>
        <taxon>Lepidoptera</taxon>
        <taxon>Glossata</taxon>
        <taxon>Ditrysia</taxon>
        <taxon>Tineoidea</taxon>
        <taxon>Psychidae</taxon>
        <taxon>Oiketicinae</taxon>
        <taxon>Eumeta</taxon>
    </lineage>
</organism>
<dbReference type="Proteomes" id="UP000299102">
    <property type="component" value="Unassembled WGS sequence"/>
</dbReference>
<evidence type="ECO:0000313" key="2">
    <source>
        <dbReference type="EMBL" id="GBP58597.1"/>
    </source>
</evidence>
<proteinExistence type="predicted"/>
<name>A0A4C1X8N6_EUMVA</name>
<keyword evidence="3" id="KW-1185">Reference proteome</keyword>
<comment type="caution">
    <text evidence="2">The sequence shown here is derived from an EMBL/GenBank/DDBJ whole genome shotgun (WGS) entry which is preliminary data.</text>
</comment>
<feature type="compositionally biased region" description="Basic and acidic residues" evidence="1">
    <location>
        <begin position="153"/>
        <end position="168"/>
    </location>
</feature>
<gene>
    <name evidence="2" type="ORF">EVAR_40881_1</name>
</gene>
<dbReference type="AlphaFoldDB" id="A0A4C1X8N6"/>